<organism evidence="8 9">
    <name type="scientific">Momordica charantia</name>
    <name type="common">Bitter gourd</name>
    <name type="synonym">Balsam pear</name>
    <dbReference type="NCBI Taxonomy" id="3673"/>
    <lineage>
        <taxon>Eukaryota</taxon>
        <taxon>Viridiplantae</taxon>
        <taxon>Streptophyta</taxon>
        <taxon>Embryophyta</taxon>
        <taxon>Tracheophyta</taxon>
        <taxon>Spermatophyta</taxon>
        <taxon>Magnoliopsida</taxon>
        <taxon>eudicotyledons</taxon>
        <taxon>Gunneridae</taxon>
        <taxon>Pentapetalae</taxon>
        <taxon>rosids</taxon>
        <taxon>fabids</taxon>
        <taxon>Cucurbitales</taxon>
        <taxon>Cucurbitaceae</taxon>
        <taxon>Momordiceae</taxon>
        <taxon>Momordica</taxon>
    </lineage>
</organism>
<comment type="subunit">
    <text evidence="2">Homodimer.</text>
</comment>
<reference evidence="9" key="1">
    <citation type="submission" date="2025-08" db="UniProtKB">
        <authorList>
            <consortium name="RefSeq"/>
        </authorList>
    </citation>
    <scope>IDENTIFICATION</scope>
</reference>
<accession>A0A6J1CKQ5</accession>
<dbReference type="InterPro" id="IPR011598">
    <property type="entry name" value="bHLH_dom"/>
</dbReference>
<evidence type="ECO:0000313" key="8">
    <source>
        <dbReference type="Proteomes" id="UP000504603"/>
    </source>
</evidence>
<feature type="domain" description="BHLH" evidence="7">
    <location>
        <begin position="268"/>
        <end position="317"/>
    </location>
</feature>
<comment type="subcellular location">
    <subcellularLocation>
        <location evidence="1">Nucleus</location>
    </subcellularLocation>
</comment>
<keyword evidence="6" id="KW-0539">Nucleus</keyword>
<dbReference type="SUPFAM" id="SSF47459">
    <property type="entry name" value="HLH, helix-loop-helix DNA-binding domain"/>
    <property type="match status" value="1"/>
</dbReference>
<dbReference type="Proteomes" id="UP000504603">
    <property type="component" value="Unplaced"/>
</dbReference>
<dbReference type="InterPro" id="IPR036638">
    <property type="entry name" value="HLH_DNA-bd_sf"/>
</dbReference>
<name>A0A6J1CKQ5_MOMCH</name>
<evidence type="ECO:0000259" key="7">
    <source>
        <dbReference type="PROSITE" id="PS50888"/>
    </source>
</evidence>
<proteinExistence type="predicted"/>
<evidence type="ECO:0000256" key="4">
    <source>
        <dbReference type="ARBA" id="ARBA00023125"/>
    </source>
</evidence>
<evidence type="ECO:0000256" key="1">
    <source>
        <dbReference type="ARBA" id="ARBA00004123"/>
    </source>
</evidence>
<keyword evidence="8" id="KW-1185">Reference proteome</keyword>
<dbReference type="Gene3D" id="4.10.280.10">
    <property type="entry name" value="Helix-loop-helix DNA-binding domain"/>
    <property type="match status" value="1"/>
</dbReference>
<dbReference type="OrthoDB" id="673975at2759"/>
<dbReference type="FunFam" id="4.10.280.10:FF:000032">
    <property type="entry name" value="Transcription factor bHLH123 family"/>
    <property type="match status" value="1"/>
</dbReference>
<dbReference type="PANTHER" id="PTHR16223">
    <property type="entry name" value="TRANSCRIPTION FACTOR BHLH83-RELATED"/>
    <property type="match status" value="1"/>
</dbReference>
<evidence type="ECO:0000313" key="9">
    <source>
        <dbReference type="RefSeq" id="XP_022142355.1"/>
    </source>
</evidence>
<dbReference type="InterPro" id="IPR045843">
    <property type="entry name" value="IND-like"/>
</dbReference>
<evidence type="ECO:0000256" key="2">
    <source>
        <dbReference type="ARBA" id="ARBA00011738"/>
    </source>
</evidence>
<evidence type="ECO:0000256" key="5">
    <source>
        <dbReference type="ARBA" id="ARBA00023163"/>
    </source>
</evidence>
<evidence type="ECO:0000256" key="3">
    <source>
        <dbReference type="ARBA" id="ARBA00023015"/>
    </source>
</evidence>
<dbReference type="GO" id="GO:0000978">
    <property type="term" value="F:RNA polymerase II cis-regulatory region sequence-specific DNA binding"/>
    <property type="evidence" value="ECO:0007669"/>
    <property type="project" value="TreeGrafter"/>
</dbReference>
<sequence length="389" mass="42261">MGEDFQAGICSDNWWSSSRVAIGGLSPCSVGIADFGWPPSDDHFPDIKPKPSDNSMAFQDHSAATFPTSDWNQTDDLLCGGGRGESNFNYSPTNMDYCEVNSIKYSSSSSSCQGLFPVDSTTLYGYPSKLQLPSLYDDPQSHTLFNTTTSDLSLSSTPNFPSNYGLKPSLPKQPQAQPISSGLHFTNNTPFWNASAAASTDNIPQAIVSSGQLLASILEDRNPKCQNSTLALKVISSANCEDGQEAIKKGDHNKNGTAEPPVFKRARIETPSPLPTFKVRKEKLGDRVTALQQLVSPFGKTDTASVLHEAIEYIKFLHDQVGVLSTPYMKNNNGTPVQHQQVCEKAEGDRGKEDLRSRGLCLVPISSTFPVTNATTPDFWTPTFGGTFR</sequence>
<dbReference type="KEGG" id="mcha:111012493"/>
<dbReference type="GO" id="GO:0046983">
    <property type="term" value="F:protein dimerization activity"/>
    <property type="evidence" value="ECO:0007669"/>
    <property type="project" value="InterPro"/>
</dbReference>
<keyword evidence="5" id="KW-0804">Transcription</keyword>
<keyword evidence="4" id="KW-0238">DNA-binding</keyword>
<dbReference type="PANTHER" id="PTHR16223:SF238">
    <property type="entry name" value="TRANSCRIPTION FACTOR BHLH114"/>
    <property type="match status" value="1"/>
</dbReference>
<dbReference type="RefSeq" id="XP_022142355.1">
    <property type="nucleotide sequence ID" value="XM_022286663.1"/>
</dbReference>
<keyword evidence="3" id="KW-0805">Transcription regulation</keyword>
<dbReference type="GeneID" id="111012493"/>
<dbReference type="AlphaFoldDB" id="A0A6J1CKQ5"/>
<dbReference type="GO" id="GO:0005634">
    <property type="term" value="C:nucleus"/>
    <property type="evidence" value="ECO:0007669"/>
    <property type="project" value="UniProtKB-SubCell"/>
</dbReference>
<gene>
    <name evidence="9" type="primary">LOC111012493</name>
</gene>
<dbReference type="InterPro" id="IPR045239">
    <property type="entry name" value="bHLH95_bHLH"/>
</dbReference>
<evidence type="ECO:0000256" key="6">
    <source>
        <dbReference type="ARBA" id="ARBA00023242"/>
    </source>
</evidence>
<dbReference type="CDD" id="cd11393">
    <property type="entry name" value="bHLH_AtbHLH_like"/>
    <property type="match status" value="1"/>
</dbReference>
<protein>
    <submittedName>
        <fullName evidence="9">Transcription factor bHLH112-like</fullName>
    </submittedName>
</protein>
<dbReference type="GO" id="GO:0000981">
    <property type="term" value="F:DNA-binding transcription factor activity, RNA polymerase II-specific"/>
    <property type="evidence" value="ECO:0007669"/>
    <property type="project" value="TreeGrafter"/>
</dbReference>
<dbReference type="PROSITE" id="PS50888">
    <property type="entry name" value="BHLH"/>
    <property type="match status" value="1"/>
</dbReference>